<feature type="modified residue" description="4-aspartylphosphate" evidence="6">
    <location>
        <position position="657"/>
    </location>
</feature>
<dbReference type="Pfam" id="PF08447">
    <property type="entry name" value="PAS_3"/>
    <property type="match status" value="1"/>
</dbReference>
<dbReference type="SUPFAM" id="SSF52172">
    <property type="entry name" value="CheY-like"/>
    <property type="match status" value="1"/>
</dbReference>
<feature type="domain" description="PAC" evidence="10">
    <location>
        <begin position="263"/>
        <end position="315"/>
    </location>
</feature>
<reference evidence="12" key="1">
    <citation type="submission" date="2016-09" db="EMBL/GenBank/DDBJ databases">
        <authorList>
            <person name="Varghese N."/>
            <person name="Submissions S."/>
        </authorList>
    </citation>
    <scope>NUCLEOTIDE SEQUENCE [LARGE SCALE GENOMIC DNA]</scope>
    <source>
        <strain evidence="12">JS23</strain>
    </source>
</reference>
<protein>
    <recommendedName>
        <fullName evidence="2">histidine kinase</fullName>
        <ecNumber evidence="2">2.7.13.3</ecNumber>
    </recommendedName>
</protein>
<dbReference type="InterPro" id="IPR001789">
    <property type="entry name" value="Sig_transdc_resp-reg_receiver"/>
</dbReference>
<dbReference type="NCBIfam" id="TIGR00229">
    <property type="entry name" value="sensory_box"/>
    <property type="match status" value="1"/>
</dbReference>
<gene>
    <name evidence="11" type="ORF">SAMN05216551_101122</name>
</gene>
<evidence type="ECO:0000256" key="3">
    <source>
        <dbReference type="ARBA" id="ARBA00022553"/>
    </source>
</evidence>
<evidence type="ECO:0000256" key="1">
    <source>
        <dbReference type="ARBA" id="ARBA00000085"/>
    </source>
</evidence>
<keyword evidence="4" id="KW-0808">Transferase</keyword>
<dbReference type="InterPro" id="IPR035965">
    <property type="entry name" value="PAS-like_dom_sf"/>
</dbReference>
<dbReference type="PANTHER" id="PTHR43065:SF42">
    <property type="entry name" value="TWO-COMPONENT SENSOR PPRA"/>
    <property type="match status" value="1"/>
</dbReference>
<dbReference type="InterPro" id="IPR004358">
    <property type="entry name" value="Sig_transdc_His_kin-like_C"/>
</dbReference>
<dbReference type="AlphaFoldDB" id="A0A1H2PIM8"/>
<feature type="coiled-coil region" evidence="7">
    <location>
        <begin position="310"/>
        <end position="351"/>
    </location>
</feature>
<evidence type="ECO:0000313" key="11">
    <source>
        <dbReference type="EMBL" id="SDV46150.1"/>
    </source>
</evidence>
<dbReference type="SUPFAM" id="SSF55781">
    <property type="entry name" value="GAF domain-like"/>
    <property type="match status" value="1"/>
</dbReference>
<dbReference type="Gene3D" id="3.30.450.20">
    <property type="entry name" value="PAS domain"/>
    <property type="match status" value="1"/>
</dbReference>
<dbReference type="SMART" id="SM00086">
    <property type="entry name" value="PAC"/>
    <property type="match status" value="1"/>
</dbReference>
<evidence type="ECO:0000256" key="5">
    <source>
        <dbReference type="ARBA" id="ARBA00022777"/>
    </source>
</evidence>
<dbReference type="SMART" id="SM00065">
    <property type="entry name" value="GAF"/>
    <property type="match status" value="1"/>
</dbReference>
<evidence type="ECO:0000256" key="2">
    <source>
        <dbReference type="ARBA" id="ARBA00012438"/>
    </source>
</evidence>
<dbReference type="InterPro" id="IPR036890">
    <property type="entry name" value="HATPase_C_sf"/>
</dbReference>
<evidence type="ECO:0000259" key="9">
    <source>
        <dbReference type="PROSITE" id="PS50110"/>
    </source>
</evidence>
<dbReference type="FunFam" id="3.30.450.20:FF:000099">
    <property type="entry name" value="Sensory box sensor histidine kinase"/>
    <property type="match status" value="1"/>
</dbReference>
<organism evidence="11 12">
    <name type="scientific">Chitinasiproducens palmae</name>
    <dbReference type="NCBI Taxonomy" id="1770053"/>
    <lineage>
        <taxon>Bacteria</taxon>
        <taxon>Pseudomonadati</taxon>
        <taxon>Pseudomonadota</taxon>
        <taxon>Betaproteobacteria</taxon>
        <taxon>Burkholderiales</taxon>
        <taxon>Burkholderiaceae</taxon>
        <taxon>Chitinasiproducens</taxon>
    </lineage>
</organism>
<keyword evidence="12" id="KW-1185">Reference proteome</keyword>
<dbReference type="InterPro" id="IPR003018">
    <property type="entry name" value="GAF"/>
</dbReference>
<dbReference type="PROSITE" id="PS50110">
    <property type="entry name" value="RESPONSE_REGULATORY"/>
    <property type="match status" value="1"/>
</dbReference>
<dbReference type="Gene3D" id="1.10.287.130">
    <property type="match status" value="1"/>
</dbReference>
<evidence type="ECO:0000256" key="6">
    <source>
        <dbReference type="PROSITE-ProRule" id="PRU00169"/>
    </source>
</evidence>
<dbReference type="InterPro" id="IPR013655">
    <property type="entry name" value="PAS_fold_3"/>
</dbReference>
<dbReference type="STRING" id="1770053.SAMN05216551_101122"/>
<dbReference type="InterPro" id="IPR036097">
    <property type="entry name" value="HisK_dim/P_sf"/>
</dbReference>
<dbReference type="SUPFAM" id="SSF55874">
    <property type="entry name" value="ATPase domain of HSP90 chaperone/DNA topoisomerase II/histidine kinase"/>
    <property type="match status" value="1"/>
</dbReference>
<dbReference type="SUPFAM" id="SSF55785">
    <property type="entry name" value="PYP-like sensor domain (PAS domain)"/>
    <property type="match status" value="1"/>
</dbReference>
<evidence type="ECO:0000259" key="8">
    <source>
        <dbReference type="PROSITE" id="PS50109"/>
    </source>
</evidence>
<dbReference type="InterPro" id="IPR003661">
    <property type="entry name" value="HisK_dim/P_dom"/>
</dbReference>
<dbReference type="SUPFAM" id="SSF47384">
    <property type="entry name" value="Homodimeric domain of signal transducing histidine kinase"/>
    <property type="match status" value="1"/>
</dbReference>
<sequence length="725" mass="78863">MHSLLDRESILLRQRAILAEFGEYALRADRLDTILHRACELALDGIRADFAKVLELQPDGVTMLVRAGVNLPAEMAGNSLLRAEASTAEGQAIRTGKPVSSPDIARSDERFAHAELLHATNVRALVSVIIIGPTGSPPYGLLEVDSRVPRNFSDDDVQFLRSYANLLAAAVNRLRSLDEMRAKEAVLREREDHYRASTEHNPQIPWTADPGGAVDSVDARWVVMTGVDEAATLGDGWQNVAHPEDRHAMAHAWRDAVARGEAYDVTVRLRQADGGYRWARVQAYPRRDDAGRVVRWYGTVEDTQQQHELQEALRQAASELEARVQERTRALELEQRERQAAEERLRQSQKMEAVGQLTGGIAHDFNNLLAGITGSLEVVQARLKQGRINDLDRFATAALTSAHRAAALTHRLLAFSRRQTLAPKAINANELIAGMEDLIRRTVGPSISVSTVLAAGPELILCDPNQLENALLNLAINARDAMPGGGKLTIESSNVVVNEVLAREQEVAPGEYVRLAVTDNGTGMPPDVAKRAFDPFFTTKPLGQGTGLGLSMIYGFAKQSGGQVRIHSTVDVGTTVSIHLPCMSEAPQTDEDDMPEPVAPEVQPGEAIMVVDDEAVIRMVASEVLAGFGYHVLEAEDGATALRRIEQLERLDALVTDVGLPGGMNGRQLADAARRLHPRLKVLFITGFADAAVIGNGSLAPGMSILTKPFAMDALAVRVRELLTD</sequence>
<feature type="domain" description="Response regulatory" evidence="9">
    <location>
        <begin position="607"/>
        <end position="723"/>
    </location>
</feature>
<dbReference type="InterPro" id="IPR000700">
    <property type="entry name" value="PAS-assoc_C"/>
</dbReference>
<dbReference type="CDD" id="cd00130">
    <property type="entry name" value="PAS"/>
    <property type="match status" value="1"/>
</dbReference>
<evidence type="ECO:0000256" key="7">
    <source>
        <dbReference type="SAM" id="Coils"/>
    </source>
</evidence>
<dbReference type="InterPro" id="IPR011006">
    <property type="entry name" value="CheY-like_superfamily"/>
</dbReference>
<dbReference type="RefSeq" id="WP_170844959.1">
    <property type="nucleotide sequence ID" value="NZ_FNLO01000001.1"/>
</dbReference>
<dbReference type="Pfam" id="PF00072">
    <property type="entry name" value="Response_reg"/>
    <property type="match status" value="1"/>
</dbReference>
<dbReference type="PANTHER" id="PTHR43065">
    <property type="entry name" value="SENSOR HISTIDINE KINASE"/>
    <property type="match status" value="1"/>
</dbReference>
<evidence type="ECO:0000313" key="12">
    <source>
        <dbReference type="Proteomes" id="UP000243719"/>
    </source>
</evidence>
<dbReference type="GO" id="GO:0000155">
    <property type="term" value="F:phosphorelay sensor kinase activity"/>
    <property type="evidence" value="ECO:0007669"/>
    <property type="project" value="InterPro"/>
</dbReference>
<evidence type="ECO:0000259" key="10">
    <source>
        <dbReference type="PROSITE" id="PS50113"/>
    </source>
</evidence>
<dbReference type="Gene3D" id="3.30.450.40">
    <property type="match status" value="1"/>
</dbReference>
<comment type="catalytic activity">
    <reaction evidence="1">
        <text>ATP + protein L-histidine = ADP + protein N-phospho-L-histidine.</text>
        <dbReference type="EC" id="2.7.13.3"/>
    </reaction>
</comment>
<dbReference type="Gene3D" id="3.40.50.2300">
    <property type="match status" value="1"/>
</dbReference>
<name>A0A1H2PIM8_9BURK</name>
<dbReference type="Gene3D" id="3.30.565.10">
    <property type="entry name" value="Histidine kinase-like ATPase, C-terminal domain"/>
    <property type="match status" value="1"/>
</dbReference>
<dbReference type="PROSITE" id="PS50113">
    <property type="entry name" value="PAC"/>
    <property type="match status" value="1"/>
</dbReference>
<dbReference type="EC" id="2.7.13.3" evidence="2"/>
<dbReference type="InterPro" id="IPR000014">
    <property type="entry name" value="PAS"/>
</dbReference>
<dbReference type="InterPro" id="IPR001610">
    <property type="entry name" value="PAC"/>
</dbReference>
<dbReference type="InterPro" id="IPR029016">
    <property type="entry name" value="GAF-like_dom_sf"/>
</dbReference>
<dbReference type="Pfam" id="PF01590">
    <property type="entry name" value="GAF"/>
    <property type="match status" value="1"/>
</dbReference>
<dbReference type="PRINTS" id="PR00344">
    <property type="entry name" value="BCTRLSENSOR"/>
</dbReference>
<dbReference type="Pfam" id="PF00512">
    <property type="entry name" value="HisKA"/>
    <property type="match status" value="1"/>
</dbReference>
<dbReference type="SMART" id="SM00448">
    <property type="entry name" value="REC"/>
    <property type="match status" value="1"/>
</dbReference>
<dbReference type="PROSITE" id="PS50109">
    <property type="entry name" value="HIS_KIN"/>
    <property type="match status" value="1"/>
</dbReference>
<proteinExistence type="predicted"/>
<dbReference type="InterPro" id="IPR003594">
    <property type="entry name" value="HATPase_dom"/>
</dbReference>
<feature type="domain" description="Histidine kinase" evidence="8">
    <location>
        <begin position="360"/>
        <end position="584"/>
    </location>
</feature>
<keyword evidence="3 6" id="KW-0597">Phosphoprotein</keyword>
<dbReference type="SMART" id="SM00388">
    <property type="entry name" value="HisKA"/>
    <property type="match status" value="1"/>
</dbReference>
<accession>A0A1H2PIM8</accession>
<dbReference type="Proteomes" id="UP000243719">
    <property type="component" value="Unassembled WGS sequence"/>
</dbReference>
<keyword evidence="5" id="KW-0418">Kinase</keyword>
<dbReference type="InterPro" id="IPR005467">
    <property type="entry name" value="His_kinase_dom"/>
</dbReference>
<dbReference type="SMART" id="SM00387">
    <property type="entry name" value="HATPase_c"/>
    <property type="match status" value="1"/>
</dbReference>
<dbReference type="Pfam" id="PF02518">
    <property type="entry name" value="HATPase_c"/>
    <property type="match status" value="1"/>
</dbReference>
<keyword evidence="7" id="KW-0175">Coiled coil</keyword>
<dbReference type="CDD" id="cd00082">
    <property type="entry name" value="HisKA"/>
    <property type="match status" value="1"/>
</dbReference>
<dbReference type="EMBL" id="FNLO01000001">
    <property type="protein sequence ID" value="SDV46150.1"/>
    <property type="molecule type" value="Genomic_DNA"/>
</dbReference>
<evidence type="ECO:0000256" key="4">
    <source>
        <dbReference type="ARBA" id="ARBA00022679"/>
    </source>
</evidence>